<accession>A0ABR4BXX1</accession>
<proteinExistence type="inferred from homology"/>
<gene>
    <name evidence="6" type="ORF">VTL71DRAFT_6780</name>
</gene>
<reference evidence="6 7" key="1">
    <citation type="journal article" date="2024" name="Commun. Biol.">
        <title>Comparative genomic analysis of thermophilic fungi reveals convergent evolutionary adaptations and gene losses.</title>
        <authorList>
            <person name="Steindorff A.S."/>
            <person name="Aguilar-Pontes M.V."/>
            <person name="Robinson A.J."/>
            <person name="Andreopoulos B."/>
            <person name="LaButti K."/>
            <person name="Kuo A."/>
            <person name="Mondo S."/>
            <person name="Riley R."/>
            <person name="Otillar R."/>
            <person name="Haridas S."/>
            <person name="Lipzen A."/>
            <person name="Grimwood J."/>
            <person name="Schmutz J."/>
            <person name="Clum A."/>
            <person name="Reid I.D."/>
            <person name="Moisan M.C."/>
            <person name="Butler G."/>
            <person name="Nguyen T.T.M."/>
            <person name="Dewar K."/>
            <person name="Conant G."/>
            <person name="Drula E."/>
            <person name="Henrissat B."/>
            <person name="Hansel C."/>
            <person name="Singer S."/>
            <person name="Hutchinson M.I."/>
            <person name="de Vries R.P."/>
            <person name="Natvig D.O."/>
            <person name="Powell A.J."/>
            <person name="Tsang A."/>
            <person name="Grigoriev I.V."/>
        </authorList>
    </citation>
    <scope>NUCLEOTIDE SEQUENCE [LARGE SCALE GENOMIC DNA]</scope>
    <source>
        <strain evidence="6 7">CBS 494.80</strain>
    </source>
</reference>
<comment type="similarity">
    <text evidence="1">Belongs to the oxygen-dependent FAD-linked oxidoreductase family.</text>
</comment>
<evidence type="ECO:0000256" key="4">
    <source>
        <dbReference type="ARBA" id="ARBA00023002"/>
    </source>
</evidence>
<dbReference type="InterPro" id="IPR029057">
    <property type="entry name" value="PRTase-like"/>
</dbReference>
<dbReference type="CDD" id="cd06223">
    <property type="entry name" value="PRTases_typeI"/>
    <property type="match status" value="1"/>
</dbReference>
<evidence type="ECO:0000256" key="3">
    <source>
        <dbReference type="ARBA" id="ARBA00022827"/>
    </source>
</evidence>
<dbReference type="Gene3D" id="3.40.50.2020">
    <property type="match status" value="1"/>
</dbReference>
<dbReference type="InterPro" id="IPR016169">
    <property type="entry name" value="FAD-bd_PCMH_sub2"/>
</dbReference>
<dbReference type="PANTHER" id="PTHR42973:SF25">
    <property type="entry name" value="PHOSPHOMEVALONATE KINASE"/>
    <property type="match status" value="1"/>
</dbReference>
<dbReference type="InterPro" id="IPR029063">
    <property type="entry name" value="SAM-dependent_MTases_sf"/>
</dbReference>
<dbReference type="InterPro" id="IPR050416">
    <property type="entry name" value="FAD-linked_Oxidoreductase"/>
</dbReference>
<keyword evidence="7" id="KW-1185">Reference proteome</keyword>
<evidence type="ECO:0000256" key="1">
    <source>
        <dbReference type="ARBA" id="ARBA00005466"/>
    </source>
</evidence>
<dbReference type="Pfam" id="PF00156">
    <property type="entry name" value="Pribosyltran"/>
    <property type="match status" value="1"/>
</dbReference>
<sequence length="1138" mass="124248">MATLNCLKQKLREKAAAVPTTITHAFSDSEYSIGFELLKRGSTEYEEFIIPQLTQLLASLLKSRTHVSILEIGPGPESILVQLPNDMKRKITKYVAYEPNGLFVSRLEDCLSPTEEGESPFPCLRKPPKIHGTNFNLDLNTEHDIADDKEKFDLVLLCHSLYGMGIKRKVIEKSLEMVVGQPEGGLVVVFHRSDSLDFEGLVCHQTTSYPTGTARVQNDDEALDNIASFVAGSAVDGPDSKAVRMEWRKVCHDIGKVDEENSGFLSFSSPNIMVAFTKHATALPKLLAQVPLVNGNFAVKNREARIHRPACVVGPKTIRHVQECVQWALTHKAGLTVIGGGHSGHCVAPNVVCVDMSAFNKIHIVKHPNKIETGYDSESRVVVESGCKSGDIIRETMDVGLTVPLGARPSVGAGVWLQGGIGHLARLHGLACDNIVGAVVISVSSGQILCVGEVPCQHQPAGFVRPDNDEDLLWALKGAGTNFGIVISVTFKAYPARTYALRNRVTPLRNDAHAKQKILEFGKHASNQIDRTCSADAYLYWESDQLRMGVTTFESTTTNSLLSSESTITEAGLGNKVVDGVSLFESEMYMSAMHGGHGGGKTSSFKRCLLLKRIGDAKIAKILISAIKKRPGPFCYLHLLHGGEAVKQIAADATAFGCRDWDFACVVTGVWPRDQDGTEVARAAVEWVYDVAQDLLPLCSGVYGADLGPDPRDAALAGLAFGKNLPRLARLKQVFDPWNVLAYACPIPSHMTPTLIILVTGNSCAGKDYGADIWGSALAKYGRGAIEVRVVSISDLTKREYAIATGASLKRLQTNRAYKEKHRPALTEFFRDQMKQRPRLLEEHFLKVVYDHADVDVLFITGMRETAPVVALSHLVPESKLIDIRVEASKEIRSQRGGYDGNVSDENDADIRLDYRPSLLFENDMPGSQRAEDFARDRLLPFLYDGLQELSNMVQCIPDFPRPGIKFRDVLAISQQPGGTYLYTSLFYDHFTREWNDVDKIVCCEAGGFVFASALAAHVGIPLALIRDAGKLPPPTISGDKTSSHISSVGCDTTSPKRIEMGRDVVHGGASVVFVDDVLATGRTLVAILQLLVKASVQPRHISVMVVAEFPVHRGRRLLYKSGFGGVEVCSLLVFGGV</sequence>
<name>A0ABR4BXX1_9HELO</name>
<evidence type="ECO:0000259" key="5">
    <source>
        <dbReference type="PROSITE" id="PS51387"/>
    </source>
</evidence>
<dbReference type="InterPro" id="IPR005919">
    <property type="entry name" value="Pmev_kin_anim"/>
</dbReference>
<dbReference type="Pfam" id="PF01565">
    <property type="entry name" value="FAD_binding_4"/>
    <property type="match status" value="1"/>
</dbReference>
<dbReference type="Gene3D" id="3.30.465.10">
    <property type="match status" value="1"/>
</dbReference>
<dbReference type="SUPFAM" id="SSF56176">
    <property type="entry name" value="FAD-binding/transporter-associated domain-like"/>
    <property type="match status" value="1"/>
</dbReference>
<evidence type="ECO:0000256" key="2">
    <source>
        <dbReference type="ARBA" id="ARBA00022630"/>
    </source>
</evidence>
<protein>
    <recommendedName>
        <fullName evidence="5">FAD-binding PCMH-type domain-containing protein</fullName>
    </recommendedName>
</protein>
<dbReference type="SUPFAM" id="SSF53271">
    <property type="entry name" value="PRTase-like"/>
    <property type="match status" value="1"/>
</dbReference>
<dbReference type="Pfam" id="PF04275">
    <property type="entry name" value="P-mevalo_kinase"/>
    <property type="match status" value="1"/>
</dbReference>
<dbReference type="InterPro" id="IPR036318">
    <property type="entry name" value="FAD-bd_PCMH-like_sf"/>
</dbReference>
<dbReference type="InterPro" id="IPR027417">
    <property type="entry name" value="P-loop_NTPase"/>
</dbReference>
<evidence type="ECO:0000313" key="6">
    <source>
        <dbReference type="EMBL" id="KAL2062514.1"/>
    </source>
</evidence>
<dbReference type="InterPro" id="IPR016166">
    <property type="entry name" value="FAD-bd_PCMH"/>
</dbReference>
<dbReference type="Proteomes" id="UP001595075">
    <property type="component" value="Unassembled WGS sequence"/>
</dbReference>
<dbReference type="InterPro" id="IPR006094">
    <property type="entry name" value="Oxid_FAD_bind_N"/>
</dbReference>
<dbReference type="PANTHER" id="PTHR42973">
    <property type="entry name" value="BINDING OXIDOREDUCTASE, PUTATIVE (AFU_ORTHOLOGUE AFUA_1G17690)-RELATED"/>
    <property type="match status" value="1"/>
</dbReference>
<feature type="domain" description="FAD-binding PCMH-type" evidence="5">
    <location>
        <begin position="305"/>
        <end position="496"/>
    </location>
</feature>
<dbReference type="Gene3D" id="3.40.50.300">
    <property type="entry name" value="P-loop containing nucleotide triphosphate hydrolases"/>
    <property type="match status" value="1"/>
</dbReference>
<dbReference type="EMBL" id="JAZHXI010000017">
    <property type="protein sequence ID" value="KAL2062514.1"/>
    <property type="molecule type" value="Genomic_DNA"/>
</dbReference>
<dbReference type="Gene3D" id="3.40.462.20">
    <property type="match status" value="1"/>
</dbReference>
<keyword evidence="4" id="KW-0560">Oxidoreductase</keyword>
<comment type="caution">
    <text evidence="6">The sequence shown here is derived from an EMBL/GenBank/DDBJ whole genome shotgun (WGS) entry which is preliminary data.</text>
</comment>
<keyword evidence="2" id="KW-0285">Flavoprotein</keyword>
<dbReference type="PROSITE" id="PS51387">
    <property type="entry name" value="FAD_PCMH"/>
    <property type="match status" value="1"/>
</dbReference>
<dbReference type="InterPro" id="IPR000836">
    <property type="entry name" value="PRTase_dom"/>
</dbReference>
<evidence type="ECO:0000313" key="7">
    <source>
        <dbReference type="Proteomes" id="UP001595075"/>
    </source>
</evidence>
<dbReference type="Gene3D" id="3.40.50.150">
    <property type="entry name" value="Vaccinia Virus protein VP39"/>
    <property type="match status" value="1"/>
</dbReference>
<keyword evidence="3" id="KW-0274">FAD</keyword>
<organism evidence="6 7">
    <name type="scientific">Oculimacula yallundae</name>
    <dbReference type="NCBI Taxonomy" id="86028"/>
    <lineage>
        <taxon>Eukaryota</taxon>
        <taxon>Fungi</taxon>
        <taxon>Dikarya</taxon>
        <taxon>Ascomycota</taxon>
        <taxon>Pezizomycotina</taxon>
        <taxon>Leotiomycetes</taxon>
        <taxon>Helotiales</taxon>
        <taxon>Ploettnerulaceae</taxon>
        <taxon>Oculimacula</taxon>
    </lineage>
</organism>